<gene>
    <name evidence="2" type="ORF">H7E68_17390</name>
</gene>
<reference evidence="2 3" key="1">
    <citation type="submission" date="2020-08" db="EMBL/GenBank/DDBJ databases">
        <title>Clostridia isolated from Swiss meat.</title>
        <authorList>
            <person name="Wambui J."/>
            <person name="Stevens M.J.A."/>
            <person name="Stephan R."/>
        </authorList>
    </citation>
    <scope>NUCLEOTIDE SEQUENCE [LARGE SCALE GENOMIC DNA]</scope>
    <source>
        <strain evidence="2 3">CM001</strain>
    </source>
</reference>
<feature type="transmembrane region" description="Helical" evidence="1">
    <location>
        <begin position="184"/>
        <end position="204"/>
    </location>
</feature>
<dbReference type="RefSeq" id="WP_185165496.1">
    <property type="nucleotide sequence ID" value="NZ_JACKWY010000015.1"/>
</dbReference>
<feature type="transmembrane region" description="Helical" evidence="1">
    <location>
        <begin position="150"/>
        <end position="172"/>
    </location>
</feature>
<feature type="transmembrane region" description="Helical" evidence="1">
    <location>
        <begin position="86"/>
        <end position="108"/>
    </location>
</feature>
<evidence type="ECO:0000313" key="3">
    <source>
        <dbReference type="Proteomes" id="UP000585258"/>
    </source>
</evidence>
<feature type="transmembrane region" description="Helical" evidence="1">
    <location>
        <begin position="20"/>
        <end position="39"/>
    </location>
</feature>
<keyword evidence="1" id="KW-0812">Transmembrane</keyword>
<organism evidence="2 3">
    <name type="scientific">Clostridium gasigenes</name>
    <dbReference type="NCBI Taxonomy" id="94869"/>
    <lineage>
        <taxon>Bacteria</taxon>
        <taxon>Bacillati</taxon>
        <taxon>Bacillota</taxon>
        <taxon>Clostridia</taxon>
        <taxon>Eubacteriales</taxon>
        <taxon>Clostridiaceae</taxon>
        <taxon>Clostridium</taxon>
    </lineage>
</organism>
<sequence length="252" mass="28762">MKCYSVAKYNLDSVKKGMIIYYSIFISVLIVTSSLHKYYGDVNIVSSGVELSTVIFLFVTGLNFFTESFYFSQSNNISRKTYFKGTILSIFQITAIASLLDIIINRIYNIFIKCPTMYDMSFTKFRDLEALGTKNIWVQNNDIVTLLNSFLFQFSICIMVFTLGLTIVLIYYRCNKLMKTVVSIGAVMSVVVLEILADAFPKLFSEIGVFIQNILGWNTRNPYAAIGTFIVMFIILIGFIYLLVKKAIIKER</sequence>
<comment type="caution">
    <text evidence="2">The sequence shown here is derived from an EMBL/GenBank/DDBJ whole genome shotgun (WGS) entry which is preliminary data.</text>
</comment>
<evidence type="ECO:0008006" key="4">
    <source>
        <dbReference type="Google" id="ProtNLM"/>
    </source>
</evidence>
<dbReference type="Proteomes" id="UP000585258">
    <property type="component" value="Unassembled WGS sequence"/>
</dbReference>
<dbReference type="EMBL" id="JACKWY010000015">
    <property type="protein sequence ID" value="MBB6716470.1"/>
    <property type="molecule type" value="Genomic_DNA"/>
</dbReference>
<keyword evidence="1" id="KW-1133">Transmembrane helix</keyword>
<evidence type="ECO:0000256" key="1">
    <source>
        <dbReference type="SAM" id="Phobius"/>
    </source>
</evidence>
<feature type="transmembrane region" description="Helical" evidence="1">
    <location>
        <begin position="45"/>
        <end position="65"/>
    </location>
</feature>
<proteinExistence type="predicted"/>
<keyword evidence="1" id="KW-0472">Membrane</keyword>
<accession>A0A7X0SF90</accession>
<protein>
    <recommendedName>
        <fullName evidence="4">ABC-2 family transporter protein</fullName>
    </recommendedName>
</protein>
<feature type="transmembrane region" description="Helical" evidence="1">
    <location>
        <begin position="224"/>
        <end position="244"/>
    </location>
</feature>
<name>A0A7X0SF90_9CLOT</name>
<evidence type="ECO:0000313" key="2">
    <source>
        <dbReference type="EMBL" id="MBB6716470.1"/>
    </source>
</evidence>
<dbReference type="AlphaFoldDB" id="A0A7X0SF90"/>